<dbReference type="AlphaFoldDB" id="A0A3A3Z591"/>
<evidence type="ECO:0000256" key="1">
    <source>
        <dbReference type="SAM" id="MobiDB-lite"/>
    </source>
</evidence>
<organism evidence="2 3">
    <name type="scientific">Vallicoccus soli</name>
    <dbReference type="NCBI Taxonomy" id="2339232"/>
    <lineage>
        <taxon>Bacteria</taxon>
        <taxon>Bacillati</taxon>
        <taxon>Actinomycetota</taxon>
        <taxon>Actinomycetes</taxon>
        <taxon>Motilibacterales</taxon>
        <taxon>Vallicoccaceae</taxon>
        <taxon>Vallicoccus</taxon>
    </lineage>
</organism>
<evidence type="ECO:0000313" key="2">
    <source>
        <dbReference type="EMBL" id="RJK98118.1"/>
    </source>
</evidence>
<protein>
    <submittedName>
        <fullName evidence="2">Uncharacterized protein</fullName>
    </submittedName>
</protein>
<keyword evidence="3" id="KW-1185">Reference proteome</keyword>
<feature type="region of interest" description="Disordered" evidence="1">
    <location>
        <begin position="32"/>
        <end position="65"/>
    </location>
</feature>
<feature type="compositionally biased region" description="Basic and acidic residues" evidence="1">
    <location>
        <begin position="55"/>
        <end position="65"/>
    </location>
</feature>
<gene>
    <name evidence="2" type="ORF">D5H78_04115</name>
</gene>
<dbReference type="EMBL" id="QZEZ01000001">
    <property type="protein sequence ID" value="RJK98118.1"/>
    <property type="molecule type" value="Genomic_DNA"/>
</dbReference>
<dbReference type="RefSeq" id="WP_119949044.1">
    <property type="nucleotide sequence ID" value="NZ_QZEZ01000001.1"/>
</dbReference>
<proteinExistence type="predicted"/>
<name>A0A3A3Z591_9ACTN</name>
<comment type="caution">
    <text evidence="2">The sequence shown here is derived from an EMBL/GenBank/DDBJ whole genome shotgun (WGS) entry which is preliminary data.</text>
</comment>
<sequence>MTTGTALALTTLLLGLALSAALLRALARTLAGDGYGTRSPRRPVDDWSRGSTLERPLDRTSRFAA</sequence>
<evidence type="ECO:0000313" key="3">
    <source>
        <dbReference type="Proteomes" id="UP000265614"/>
    </source>
</evidence>
<accession>A0A3A3Z591</accession>
<reference evidence="2 3" key="1">
    <citation type="submission" date="2018-09" db="EMBL/GenBank/DDBJ databases">
        <title>YIM 75000 draft genome.</title>
        <authorList>
            <person name="Tang S."/>
            <person name="Feng Y."/>
        </authorList>
    </citation>
    <scope>NUCLEOTIDE SEQUENCE [LARGE SCALE GENOMIC DNA]</scope>
    <source>
        <strain evidence="2 3">YIM 75000</strain>
    </source>
</reference>
<dbReference type="Proteomes" id="UP000265614">
    <property type="component" value="Unassembled WGS sequence"/>
</dbReference>